<organism evidence="2">
    <name type="scientific">Candidatus Kentrum sp. TUN</name>
    <dbReference type="NCBI Taxonomy" id="2126343"/>
    <lineage>
        <taxon>Bacteria</taxon>
        <taxon>Pseudomonadati</taxon>
        <taxon>Pseudomonadota</taxon>
        <taxon>Gammaproteobacteria</taxon>
        <taxon>Candidatus Kentrum</taxon>
    </lineage>
</organism>
<reference evidence="2" key="1">
    <citation type="submission" date="2019-02" db="EMBL/GenBank/DDBJ databases">
        <authorList>
            <person name="Gruber-Vodicka R. H."/>
            <person name="Seah K. B. B."/>
        </authorList>
    </citation>
    <scope>NUCLEOTIDE SEQUENCE</scope>
    <source>
        <strain evidence="2">BECK_BY2</strain>
        <strain evidence="3">BECK_BY3</strain>
    </source>
</reference>
<dbReference type="PROSITE" id="PS50853">
    <property type="entry name" value="FN3"/>
    <property type="match status" value="1"/>
</dbReference>
<evidence type="ECO:0000313" key="2">
    <source>
        <dbReference type="EMBL" id="VFK51211.1"/>
    </source>
</evidence>
<dbReference type="EMBL" id="CAADFV010000005">
    <property type="protein sequence ID" value="VFK51211.1"/>
    <property type="molecule type" value="Genomic_DNA"/>
</dbReference>
<dbReference type="CDD" id="cd00063">
    <property type="entry name" value="FN3"/>
    <property type="match status" value="1"/>
</dbReference>
<name>A0A450ZBN6_9GAMM</name>
<proteinExistence type="predicted"/>
<dbReference type="EMBL" id="CAADFY010000117">
    <property type="protein sequence ID" value="VFK57471.1"/>
    <property type="molecule type" value="Genomic_DNA"/>
</dbReference>
<feature type="domain" description="Fibronectin type-III" evidence="1">
    <location>
        <begin position="112"/>
        <end position="203"/>
    </location>
</feature>
<dbReference type="InterPro" id="IPR003961">
    <property type="entry name" value="FN3_dom"/>
</dbReference>
<evidence type="ECO:0000313" key="3">
    <source>
        <dbReference type="EMBL" id="VFK57471.1"/>
    </source>
</evidence>
<dbReference type="InterPro" id="IPR036116">
    <property type="entry name" value="FN3_sf"/>
</dbReference>
<dbReference type="Pfam" id="PF00041">
    <property type="entry name" value="fn3"/>
    <property type="match status" value="1"/>
</dbReference>
<dbReference type="SMART" id="SM00060">
    <property type="entry name" value="FN3"/>
    <property type="match status" value="1"/>
</dbReference>
<dbReference type="Gene3D" id="2.60.40.10">
    <property type="entry name" value="Immunoglobulins"/>
    <property type="match status" value="1"/>
</dbReference>
<gene>
    <name evidence="2" type="ORF">BECKTUN1418E_GA0071001_100538</name>
    <name evidence="3" type="ORF">BECKTUN1418F_GA0071002_11174</name>
</gene>
<dbReference type="AlphaFoldDB" id="A0A450ZBN6"/>
<protein>
    <submittedName>
        <fullName evidence="2">Fibronectin type III domain-containing protein</fullName>
    </submittedName>
</protein>
<accession>A0A450ZBN6</accession>
<sequence>MATFPLEEHKIFVLGQEMSGGLKANSDIYPAPPVNTVDLDEILTTYTAKRDAAVAAQAAAARAITAKQEILQTLADNIKLNLRYAEQAVNFDNDKLKTIGWGGRKEKTPLAPPGRVVDFADTEQGEDWIKFRWNKPEHGGKPAAYEVMCRERGGSWGWKTQSAAADTEVTLTGQPRGKDLEFCVVAINKAGKGPVSNIVIAVL</sequence>
<dbReference type="SUPFAM" id="SSF49265">
    <property type="entry name" value="Fibronectin type III"/>
    <property type="match status" value="1"/>
</dbReference>
<dbReference type="InterPro" id="IPR013783">
    <property type="entry name" value="Ig-like_fold"/>
</dbReference>
<evidence type="ECO:0000259" key="1">
    <source>
        <dbReference type="PROSITE" id="PS50853"/>
    </source>
</evidence>